<feature type="transmembrane region" description="Helical" evidence="1">
    <location>
        <begin position="31"/>
        <end position="51"/>
    </location>
</feature>
<keyword evidence="1" id="KW-0472">Membrane</keyword>
<name>J9H542_9ZZZZ</name>
<keyword evidence="1" id="KW-0812">Transmembrane</keyword>
<evidence type="ECO:0000256" key="1">
    <source>
        <dbReference type="SAM" id="Phobius"/>
    </source>
</evidence>
<dbReference type="AlphaFoldDB" id="J9H542"/>
<reference evidence="2" key="1">
    <citation type="journal article" date="2012" name="PLoS ONE">
        <title>Gene sets for utilization of primary and secondary nutrition supplies in the distal gut of endangered iberian lynx.</title>
        <authorList>
            <person name="Alcaide M."/>
            <person name="Messina E."/>
            <person name="Richter M."/>
            <person name="Bargiela R."/>
            <person name="Peplies J."/>
            <person name="Huws S.A."/>
            <person name="Newbold C.J."/>
            <person name="Golyshin P.N."/>
            <person name="Simon M.A."/>
            <person name="Lopez G."/>
            <person name="Yakimov M.M."/>
            <person name="Ferrer M."/>
        </authorList>
    </citation>
    <scope>NUCLEOTIDE SEQUENCE</scope>
</reference>
<accession>J9H542</accession>
<evidence type="ECO:0000313" key="2">
    <source>
        <dbReference type="EMBL" id="EJX08990.1"/>
    </source>
</evidence>
<organism evidence="2">
    <name type="scientific">gut metagenome</name>
    <dbReference type="NCBI Taxonomy" id="749906"/>
    <lineage>
        <taxon>unclassified sequences</taxon>
        <taxon>metagenomes</taxon>
        <taxon>organismal metagenomes</taxon>
    </lineage>
</organism>
<proteinExistence type="predicted"/>
<gene>
    <name evidence="2" type="ORF">EVA_02899</name>
</gene>
<comment type="caution">
    <text evidence="2">The sequence shown here is derived from an EMBL/GenBank/DDBJ whole genome shotgun (WGS) entry which is preliminary data.</text>
</comment>
<dbReference type="EMBL" id="AMCI01000490">
    <property type="protein sequence ID" value="EJX08990.1"/>
    <property type="molecule type" value="Genomic_DNA"/>
</dbReference>
<protein>
    <submittedName>
        <fullName evidence="2">Uncharacterized protein</fullName>
    </submittedName>
</protein>
<sequence length="52" mass="6296">MVAMAHSGSLWRSCWRRTEYLMKLLKSSYNIFLYFYSLHLFVILVEGSDYLR</sequence>
<keyword evidence="1" id="KW-1133">Transmembrane helix</keyword>